<gene>
    <name evidence="1" type="ORF">SAZU_0242</name>
</gene>
<name>A0A0K8PC94_STRAJ</name>
<sequence length="69" mass="7438">MAQRQGAAREQGVQQAAHDAVRVLGVGDEVHQGVEGQPDRAAQVQDLCQFGCVQEYLGVVDVYRQMVAA</sequence>
<keyword evidence="2" id="KW-1185">Reference proteome</keyword>
<protein>
    <submittedName>
        <fullName evidence="1">Uncharacterized protein</fullName>
    </submittedName>
</protein>
<dbReference type="PATRIC" id="fig|146537.3.peg.258"/>
<dbReference type="AlphaFoldDB" id="A0A0K8PC94"/>
<evidence type="ECO:0000313" key="2">
    <source>
        <dbReference type="Proteomes" id="UP000053859"/>
    </source>
</evidence>
<accession>A0A0K8PC94</accession>
<organism evidence="1 2">
    <name type="scientific">Streptomyces azureus</name>
    <dbReference type="NCBI Taxonomy" id="146537"/>
    <lineage>
        <taxon>Bacteria</taxon>
        <taxon>Bacillati</taxon>
        <taxon>Actinomycetota</taxon>
        <taxon>Actinomycetes</taxon>
        <taxon>Kitasatosporales</taxon>
        <taxon>Streptomycetaceae</taxon>
        <taxon>Streptomyces</taxon>
    </lineage>
</organism>
<proteinExistence type="predicted"/>
<reference evidence="1" key="1">
    <citation type="journal article" date="2015" name="Genome Announc.">
        <title>Draft Genome Sequence of Thiostrepton-Producing Streptomyces azureus ATCC 14921.</title>
        <authorList>
            <person name="Sakihara K."/>
            <person name="Maeda J."/>
            <person name="Tashiro K."/>
            <person name="Fujino Y."/>
            <person name="Kuhara S."/>
            <person name="Ohshima T."/>
            <person name="Ogata S."/>
            <person name="Doi K."/>
        </authorList>
    </citation>
    <scope>NUCLEOTIDE SEQUENCE [LARGE SCALE GENOMIC DNA]</scope>
    <source>
        <strain evidence="1">ATCC14921</strain>
    </source>
</reference>
<dbReference type="EMBL" id="DF968188">
    <property type="protein sequence ID" value="GAP45512.1"/>
    <property type="molecule type" value="Genomic_DNA"/>
</dbReference>
<dbReference type="Proteomes" id="UP000053859">
    <property type="component" value="Unassembled WGS sequence"/>
</dbReference>
<evidence type="ECO:0000313" key="1">
    <source>
        <dbReference type="EMBL" id="GAP45512.1"/>
    </source>
</evidence>